<sequence>MRRDWQLLILADNRFAPLSATLTRVLPAYTPTH</sequence>
<organism evidence="1 2">
    <name type="scientific">Caballeronia calidae</name>
    <dbReference type="NCBI Taxonomy" id="1777139"/>
    <lineage>
        <taxon>Bacteria</taxon>
        <taxon>Pseudomonadati</taxon>
        <taxon>Pseudomonadota</taxon>
        <taxon>Betaproteobacteria</taxon>
        <taxon>Burkholderiales</taxon>
        <taxon>Burkholderiaceae</taxon>
        <taxon>Caballeronia</taxon>
    </lineage>
</organism>
<proteinExistence type="predicted"/>
<comment type="caution">
    <text evidence="1">The sequence shown here is derived from an EMBL/GenBank/DDBJ whole genome shotgun (WGS) entry which is preliminary data.</text>
</comment>
<protein>
    <submittedName>
        <fullName evidence="1">Uncharacterized protein</fullName>
    </submittedName>
</protein>
<keyword evidence="2" id="KW-1185">Reference proteome</keyword>
<dbReference type="AlphaFoldDB" id="A0A158E0V1"/>
<accession>A0A158E0V1</accession>
<dbReference type="EMBL" id="FCOX02000042">
    <property type="protein sequence ID" value="SAL00521.1"/>
    <property type="molecule type" value="Genomic_DNA"/>
</dbReference>
<evidence type="ECO:0000313" key="2">
    <source>
        <dbReference type="Proteomes" id="UP000071859"/>
    </source>
</evidence>
<name>A0A158E0V1_9BURK</name>
<gene>
    <name evidence="1" type="ORF">AWB78_05961</name>
</gene>
<evidence type="ECO:0000313" key="1">
    <source>
        <dbReference type="EMBL" id="SAL00521.1"/>
    </source>
</evidence>
<dbReference type="Proteomes" id="UP000071859">
    <property type="component" value="Unassembled WGS sequence"/>
</dbReference>
<reference evidence="1" key="1">
    <citation type="submission" date="2016-01" db="EMBL/GenBank/DDBJ databases">
        <authorList>
            <person name="Peeters C."/>
        </authorList>
    </citation>
    <scope>NUCLEOTIDE SEQUENCE</scope>
    <source>
        <strain evidence="1">LMG 29321</strain>
    </source>
</reference>